<accession>A0ABU6VJ98</accession>
<organism evidence="1 2">
    <name type="scientific">Stylosanthes scabra</name>
    <dbReference type="NCBI Taxonomy" id="79078"/>
    <lineage>
        <taxon>Eukaryota</taxon>
        <taxon>Viridiplantae</taxon>
        <taxon>Streptophyta</taxon>
        <taxon>Embryophyta</taxon>
        <taxon>Tracheophyta</taxon>
        <taxon>Spermatophyta</taxon>
        <taxon>Magnoliopsida</taxon>
        <taxon>eudicotyledons</taxon>
        <taxon>Gunneridae</taxon>
        <taxon>Pentapetalae</taxon>
        <taxon>rosids</taxon>
        <taxon>fabids</taxon>
        <taxon>Fabales</taxon>
        <taxon>Fabaceae</taxon>
        <taxon>Papilionoideae</taxon>
        <taxon>50 kb inversion clade</taxon>
        <taxon>dalbergioids sensu lato</taxon>
        <taxon>Dalbergieae</taxon>
        <taxon>Pterocarpus clade</taxon>
        <taxon>Stylosanthes</taxon>
    </lineage>
</organism>
<proteinExistence type="predicted"/>
<evidence type="ECO:0000313" key="1">
    <source>
        <dbReference type="EMBL" id="MED6173331.1"/>
    </source>
</evidence>
<evidence type="ECO:0000313" key="2">
    <source>
        <dbReference type="Proteomes" id="UP001341840"/>
    </source>
</evidence>
<dbReference type="Proteomes" id="UP001341840">
    <property type="component" value="Unassembled WGS sequence"/>
</dbReference>
<protein>
    <submittedName>
        <fullName evidence="1">Uncharacterized protein</fullName>
    </submittedName>
</protein>
<sequence length="112" mass="12443">MSSSFTDSDSSNHIVVPVDFSDVAINGSSDGFSFPFHHHRPFSLCSSLHRCILGVSGALDIGLGCTLYGFKDKRKAYNFPVDDKNRFCHLEAQKLLTSQKCVFDQIDHDAMI</sequence>
<gene>
    <name evidence="1" type="ORF">PIB30_058282</name>
</gene>
<keyword evidence="2" id="KW-1185">Reference proteome</keyword>
<dbReference type="EMBL" id="JASCZI010151522">
    <property type="protein sequence ID" value="MED6173331.1"/>
    <property type="molecule type" value="Genomic_DNA"/>
</dbReference>
<reference evidence="1 2" key="1">
    <citation type="journal article" date="2023" name="Plants (Basel)">
        <title>Bridging the Gap: Combining Genomics and Transcriptomics Approaches to Understand Stylosanthes scabra, an Orphan Legume from the Brazilian Caatinga.</title>
        <authorList>
            <person name="Ferreira-Neto J.R.C."/>
            <person name="da Silva M.D."/>
            <person name="Binneck E."/>
            <person name="de Melo N.F."/>
            <person name="da Silva R.H."/>
            <person name="de Melo A.L.T.M."/>
            <person name="Pandolfi V."/>
            <person name="Bustamante F.O."/>
            <person name="Brasileiro-Vidal A.C."/>
            <person name="Benko-Iseppon A.M."/>
        </authorList>
    </citation>
    <scope>NUCLEOTIDE SEQUENCE [LARGE SCALE GENOMIC DNA]</scope>
    <source>
        <tissue evidence="1">Leaves</tissue>
    </source>
</reference>
<name>A0ABU6VJ98_9FABA</name>
<comment type="caution">
    <text evidence="1">The sequence shown here is derived from an EMBL/GenBank/DDBJ whole genome shotgun (WGS) entry which is preliminary data.</text>
</comment>